<dbReference type="SUPFAM" id="SSF50729">
    <property type="entry name" value="PH domain-like"/>
    <property type="match status" value="1"/>
</dbReference>
<feature type="non-terminal residue" evidence="3">
    <location>
        <position position="278"/>
    </location>
</feature>
<dbReference type="RefSeq" id="XP_008590517.1">
    <property type="nucleotide sequence ID" value="XM_008592295.1"/>
</dbReference>
<dbReference type="Gene3D" id="2.30.29.30">
    <property type="entry name" value="Pleckstrin-homology domain (PH domain)/Phosphotyrosine-binding domain (PTB)"/>
    <property type="match status" value="1"/>
</dbReference>
<feature type="compositionally biased region" description="Basic and acidic residues" evidence="1">
    <location>
        <begin position="1"/>
        <end position="19"/>
    </location>
</feature>
<keyword evidence="2" id="KW-1185">Reference proteome</keyword>
<dbReference type="InterPro" id="IPR015482">
    <property type="entry name" value="Syntrophin"/>
</dbReference>
<evidence type="ECO:0000313" key="2">
    <source>
        <dbReference type="Proteomes" id="UP000694923"/>
    </source>
</evidence>
<dbReference type="Proteomes" id="UP000694923">
    <property type="component" value="Unplaced"/>
</dbReference>
<organism evidence="2 3">
    <name type="scientific">Galeopterus variegatus</name>
    <name type="common">Malayan flying lemur</name>
    <name type="synonym">Cynocephalus variegatus</name>
    <dbReference type="NCBI Taxonomy" id="482537"/>
    <lineage>
        <taxon>Eukaryota</taxon>
        <taxon>Metazoa</taxon>
        <taxon>Chordata</taxon>
        <taxon>Craniata</taxon>
        <taxon>Vertebrata</taxon>
        <taxon>Euteleostomi</taxon>
        <taxon>Mammalia</taxon>
        <taxon>Eutheria</taxon>
        <taxon>Euarchontoglires</taxon>
        <taxon>Dermoptera</taxon>
        <taxon>Cynocephalidae</taxon>
        <taxon>Galeopterus</taxon>
    </lineage>
</organism>
<feature type="compositionally biased region" description="Low complexity" evidence="1">
    <location>
        <begin position="29"/>
        <end position="46"/>
    </location>
</feature>
<name>A0ABM0SCC6_GALVR</name>
<dbReference type="GeneID" id="103607826"/>
<dbReference type="PANTHER" id="PTHR10554">
    <property type="entry name" value="SYNTROPHIN"/>
    <property type="match status" value="1"/>
</dbReference>
<evidence type="ECO:0000313" key="3">
    <source>
        <dbReference type="RefSeq" id="XP_008590517.1"/>
    </source>
</evidence>
<dbReference type="InterPro" id="IPR011993">
    <property type="entry name" value="PH-like_dom_sf"/>
</dbReference>
<sequence length="278" mass="31361">MPPCEHKRGIQDEAREAPAGDRGTCFLHGEPGSEAPSSPSSPIANEPKYEKRWLDTLSVPLSMARISRYKAGTEKSRSTAFEVLALDGVSTGILQFYTAQDSADWLRAVSANIRDLTLQNIVHMGWVNERLQGADSSQTFVWLADNCWLQANLYLGLHDFDTEDQRPCCFSVMVGHGRSHRFSVELGSELAAWEKSFQRATFMEVQRMGVWLADNCWLQANLYLGLHDFDTEDQRPCCFSVMVGHGRSHRFSVELGSELAAWEKSFQRATFMEVQRMG</sequence>
<gene>
    <name evidence="3" type="primary">LOC103607826</name>
</gene>
<reference evidence="3" key="1">
    <citation type="submission" date="2025-08" db="UniProtKB">
        <authorList>
            <consortium name="RefSeq"/>
        </authorList>
    </citation>
    <scope>IDENTIFICATION</scope>
</reference>
<protein>
    <submittedName>
        <fullName evidence="3">Gamma-2-syntrophin-like</fullName>
    </submittedName>
</protein>
<feature type="region of interest" description="Disordered" evidence="1">
    <location>
        <begin position="1"/>
        <end position="46"/>
    </location>
</feature>
<evidence type="ECO:0000256" key="1">
    <source>
        <dbReference type="SAM" id="MobiDB-lite"/>
    </source>
</evidence>
<accession>A0ABM0SCC6</accession>
<proteinExistence type="predicted"/>
<dbReference type="PANTHER" id="PTHR10554:SF3">
    <property type="entry name" value="GAMMA-2-SYNTROPHIN"/>
    <property type="match status" value="1"/>
</dbReference>